<dbReference type="AlphaFoldDB" id="T1C8H9"/>
<proteinExistence type="predicted"/>
<dbReference type="InterPro" id="IPR015424">
    <property type="entry name" value="PyrdxlP-dep_Trfase"/>
</dbReference>
<protein>
    <submittedName>
        <fullName evidence="1">Glutamine--scyllo-inositol transaminase</fullName>
    </submittedName>
</protein>
<reference evidence="1" key="2">
    <citation type="journal article" date="2014" name="ISME J.">
        <title>Microbial stratification in low pH oxic and suboxic macroscopic growths along an acid mine drainage.</title>
        <authorList>
            <person name="Mendez-Garcia C."/>
            <person name="Mesa V."/>
            <person name="Sprenger R.R."/>
            <person name="Richter M."/>
            <person name="Diez M.S."/>
            <person name="Solano J."/>
            <person name="Bargiela R."/>
            <person name="Golyshina O.V."/>
            <person name="Manteca A."/>
            <person name="Ramos J.L."/>
            <person name="Gallego J.R."/>
            <person name="Llorente I."/>
            <person name="Martins Dos Santos V.A."/>
            <person name="Jensen O.N."/>
            <person name="Pelaez A.I."/>
            <person name="Sanchez J."/>
            <person name="Ferrer M."/>
        </authorList>
    </citation>
    <scope>NUCLEOTIDE SEQUENCE</scope>
</reference>
<dbReference type="InterPro" id="IPR015421">
    <property type="entry name" value="PyrdxlP-dep_Trfase_major"/>
</dbReference>
<dbReference type="CDD" id="cd00616">
    <property type="entry name" value="AHBA_syn"/>
    <property type="match status" value="1"/>
</dbReference>
<organism evidence="1">
    <name type="scientific">mine drainage metagenome</name>
    <dbReference type="NCBI Taxonomy" id="410659"/>
    <lineage>
        <taxon>unclassified sequences</taxon>
        <taxon>metagenomes</taxon>
        <taxon>ecological metagenomes</taxon>
    </lineage>
</organism>
<dbReference type="PANTHER" id="PTHR30244">
    <property type="entry name" value="TRANSAMINASE"/>
    <property type="match status" value="1"/>
</dbReference>
<evidence type="ECO:0000313" key="1">
    <source>
        <dbReference type="EMBL" id="EQD77298.1"/>
    </source>
</evidence>
<dbReference type="SUPFAM" id="SSF53383">
    <property type="entry name" value="PLP-dependent transferases"/>
    <property type="match status" value="1"/>
</dbReference>
<dbReference type="Pfam" id="PF01041">
    <property type="entry name" value="DegT_DnrJ_EryC1"/>
    <property type="match status" value="1"/>
</dbReference>
<dbReference type="GO" id="GO:0000271">
    <property type="term" value="P:polysaccharide biosynthetic process"/>
    <property type="evidence" value="ECO:0007669"/>
    <property type="project" value="TreeGrafter"/>
</dbReference>
<comment type="caution">
    <text evidence="1">The sequence shown here is derived from an EMBL/GenBank/DDBJ whole genome shotgun (WGS) entry which is preliminary data.</text>
</comment>
<dbReference type="EMBL" id="AUZY01000822">
    <property type="protein sequence ID" value="EQD77298.1"/>
    <property type="molecule type" value="Genomic_DNA"/>
</dbReference>
<reference evidence="1" key="1">
    <citation type="submission" date="2013-08" db="EMBL/GenBank/DDBJ databases">
        <authorList>
            <person name="Mendez C."/>
            <person name="Richter M."/>
            <person name="Ferrer M."/>
            <person name="Sanchez J."/>
        </authorList>
    </citation>
    <scope>NUCLEOTIDE SEQUENCE</scope>
</reference>
<dbReference type="Gene3D" id="3.90.1150.10">
    <property type="entry name" value="Aspartate Aminotransferase, domain 1"/>
    <property type="match status" value="1"/>
</dbReference>
<dbReference type="PIRSF" id="PIRSF000390">
    <property type="entry name" value="PLP_StrS"/>
    <property type="match status" value="1"/>
</dbReference>
<dbReference type="GO" id="GO:0008483">
    <property type="term" value="F:transaminase activity"/>
    <property type="evidence" value="ECO:0007669"/>
    <property type="project" value="TreeGrafter"/>
</dbReference>
<dbReference type="GO" id="GO:0030170">
    <property type="term" value="F:pyridoxal phosphate binding"/>
    <property type="evidence" value="ECO:0007669"/>
    <property type="project" value="TreeGrafter"/>
</dbReference>
<gene>
    <name evidence="1" type="ORF">B1B_01140</name>
</gene>
<sequence length="380" mass="41709">MPEPFLPFTRPAFDEATLAGVVDTLRSGWVTSGPRVVELERALEHYLGGNRRVLLFGHATGALEEALRVLGVGPGDEVIVPAMTFAASANVVLRAGATPVFVDVDLDTRNLTLEAVDAARTERTRVVMPVHFAGCPVDLDPLYAWAQRQGIHIVEDAAHAIGARYRGRPIGSFGDLVCFSFHANKNMTTIEGGAVSLPVDHPEWIEGLERLRFHGLRKNPDGSYDVERAAGKHNLSDVSARVGLGQLAHLDAFNRSRRMLAERYFERLESNPWGLGMPVRGDAGHAWHMFTVRVPFARLGFDRSVFQARMRALGIGTGMHYPALPPLALYRERCSWQPGQFPNAERIGRETVTLPLFPAMRVADVDRVVDALGQALGNPA</sequence>
<dbReference type="InterPro" id="IPR015422">
    <property type="entry name" value="PyrdxlP-dep_Trfase_small"/>
</dbReference>
<dbReference type="InterPro" id="IPR000653">
    <property type="entry name" value="DegT/StrS_aminotransferase"/>
</dbReference>
<name>T1C8H9_9ZZZZ</name>
<dbReference type="Gene3D" id="3.40.640.10">
    <property type="entry name" value="Type I PLP-dependent aspartate aminotransferase-like (Major domain)"/>
    <property type="match status" value="1"/>
</dbReference>
<accession>T1C8H9</accession>
<dbReference type="PANTHER" id="PTHR30244:SF34">
    <property type="entry name" value="DTDP-4-AMINO-4,6-DIDEOXYGALACTOSE TRANSAMINASE"/>
    <property type="match status" value="1"/>
</dbReference>